<evidence type="ECO:0000256" key="3">
    <source>
        <dbReference type="ARBA" id="ARBA00023125"/>
    </source>
</evidence>
<accession>A0AAN9MAZ9</accession>
<dbReference type="Pfam" id="PF15630">
    <property type="entry name" value="CENP-S"/>
    <property type="match status" value="1"/>
</dbReference>
<dbReference type="GO" id="GO:0071821">
    <property type="term" value="C:FANCM-MHF complex"/>
    <property type="evidence" value="ECO:0007669"/>
    <property type="project" value="InterPro"/>
</dbReference>
<dbReference type="CDD" id="cd22919">
    <property type="entry name" value="HFD_CENP-S"/>
    <property type="match status" value="1"/>
</dbReference>
<dbReference type="GO" id="GO:0003677">
    <property type="term" value="F:DNA binding"/>
    <property type="evidence" value="ECO:0007669"/>
    <property type="project" value="UniProtKB-KW"/>
</dbReference>
<keyword evidence="4" id="KW-0234">DNA repair</keyword>
<dbReference type="PANTHER" id="PTHR22980:SF0">
    <property type="entry name" value="CENTROMERE PROTEIN S"/>
    <property type="match status" value="1"/>
</dbReference>
<dbReference type="AlphaFoldDB" id="A0AAN9MAZ9"/>
<sequence>MKIVNFIDTIKHFETARIDLVLEPIEIPSFIVCVIWFPSIERMEGVDGNSEVENDSEMKLLRDRFRLSAISITESQAKQNGMEVSKVVVTCIADLAFKYTERVAKDLLLFAQHANRKSVNMEDVILCGHRNEHLSGLLRTFSNDLKVKDPQSERKRKKEAKKNDKITIYHGVPSSPTLHSSSSITATSLASSSLSSPSPPSFTIPSAAMIPSSPSPPSSFDCEFFVVAIYNCLGCNFNFNSRFSDYKVISISCMMDMLSRYQVIYWDVKYRMDEDDGWCLFVLFDFEVEVFGEDVLPKSLACFFSDAVTIIV</sequence>
<dbReference type="Gene3D" id="1.10.20.10">
    <property type="entry name" value="Histone, subunit A"/>
    <property type="match status" value="1"/>
</dbReference>
<protein>
    <submittedName>
        <fullName evidence="5">Uncharacterized protein</fullName>
    </submittedName>
</protein>
<name>A0AAN9MAZ9_CANGL</name>
<dbReference type="GO" id="GO:0006281">
    <property type="term" value="P:DNA repair"/>
    <property type="evidence" value="ECO:0007669"/>
    <property type="project" value="UniProtKB-KW"/>
</dbReference>
<dbReference type="SUPFAM" id="SSF47113">
    <property type="entry name" value="Histone-fold"/>
    <property type="match status" value="1"/>
</dbReference>
<keyword evidence="3" id="KW-0238">DNA-binding</keyword>
<organism evidence="5 6">
    <name type="scientific">Canavalia gladiata</name>
    <name type="common">Sword bean</name>
    <name type="synonym">Dolichos gladiatus</name>
    <dbReference type="NCBI Taxonomy" id="3824"/>
    <lineage>
        <taxon>Eukaryota</taxon>
        <taxon>Viridiplantae</taxon>
        <taxon>Streptophyta</taxon>
        <taxon>Embryophyta</taxon>
        <taxon>Tracheophyta</taxon>
        <taxon>Spermatophyta</taxon>
        <taxon>Magnoliopsida</taxon>
        <taxon>eudicotyledons</taxon>
        <taxon>Gunneridae</taxon>
        <taxon>Pentapetalae</taxon>
        <taxon>rosids</taxon>
        <taxon>fabids</taxon>
        <taxon>Fabales</taxon>
        <taxon>Fabaceae</taxon>
        <taxon>Papilionoideae</taxon>
        <taxon>50 kb inversion clade</taxon>
        <taxon>NPAAA clade</taxon>
        <taxon>indigoferoid/millettioid clade</taxon>
        <taxon>Phaseoleae</taxon>
        <taxon>Canavalia</taxon>
    </lineage>
</organism>
<comment type="similarity">
    <text evidence="1">Belongs to the TAF9 family. CENP-S/MHF1 subfamily.</text>
</comment>
<keyword evidence="2" id="KW-0227">DNA damage</keyword>
<evidence type="ECO:0000256" key="1">
    <source>
        <dbReference type="ARBA" id="ARBA00006612"/>
    </source>
</evidence>
<dbReference type="EMBL" id="JAYMYQ010000002">
    <property type="protein sequence ID" value="KAK7350741.1"/>
    <property type="molecule type" value="Genomic_DNA"/>
</dbReference>
<dbReference type="InterPro" id="IPR009072">
    <property type="entry name" value="Histone-fold"/>
</dbReference>
<dbReference type="PANTHER" id="PTHR22980">
    <property type="entry name" value="CORTISTATIN"/>
    <property type="match status" value="1"/>
</dbReference>
<dbReference type="Proteomes" id="UP001367508">
    <property type="component" value="Unassembled WGS sequence"/>
</dbReference>
<evidence type="ECO:0000256" key="4">
    <source>
        <dbReference type="ARBA" id="ARBA00023204"/>
    </source>
</evidence>
<dbReference type="GO" id="GO:0031297">
    <property type="term" value="P:replication fork processing"/>
    <property type="evidence" value="ECO:0007669"/>
    <property type="project" value="TreeGrafter"/>
</dbReference>
<dbReference type="InterPro" id="IPR029003">
    <property type="entry name" value="CENP-S/Mhf1"/>
</dbReference>
<gene>
    <name evidence="5" type="ORF">VNO77_09652</name>
</gene>
<evidence type="ECO:0000313" key="6">
    <source>
        <dbReference type="Proteomes" id="UP001367508"/>
    </source>
</evidence>
<dbReference type="GO" id="GO:0046982">
    <property type="term" value="F:protein heterodimerization activity"/>
    <property type="evidence" value="ECO:0007669"/>
    <property type="project" value="InterPro"/>
</dbReference>
<dbReference type="GO" id="GO:0003682">
    <property type="term" value="F:chromatin binding"/>
    <property type="evidence" value="ECO:0007669"/>
    <property type="project" value="TreeGrafter"/>
</dbReference>
<dbReference type="GO" id="GO:0000712">
    <property type="term" value="P:resolution of meiotic recombination intermediates"/>
    <property type="evidence" value="ECO:0007669"/>
    <property type="project" value="TreeGrafter"/>
</dbReference>
<reference evidence="5 6" key="1">
    <citation type="submission" date="2024-01" db="EMBL/GenBank/DDBJ databases">
        <title>The genomes of 5 underutilized Papilionoideae crops provide insights into root nodulation and disease resistanc.</title>
        <authorList>
            <person name="Jiang F."/>
        </authorList>
    </citation>
    <scope>NUCLEOTIDE SEQUENCE [LARGE SCALE GENOMIC DNA]</scope>
    <source>
        <strain evidence="5">LVBAO_FW01</strain>
        <tissue evidence="5">Leaves</tissue>
    </source>
</reference>
<evidence type="ECO:0000313" key="5">
    <source>
        <dbReference type="EMBL" id="KAK7350741.1"/>
    </source>
</evidence>
<keyword evidence="6" id="KW-1185">Reference proteome</keyword>
<evidence type="ECO:0000256" key="2">
    <source>
        <dbReference type="ARBA" id="ARBA00022763"/>
    </source>
</evidence>
<proteinExistence type="inferred from homology"/>
<comment type="caution">
    <text evidence="5">The sequence shown here is derived from an EMBL/GenBank/DDBJ whole genome shotgun (WGS) entry which is preliminary data.</text>
</comment>